<keyword evidence="2" id="KW-1185">Reference proteome</keyword>
<organism evidence="1 2">
    <name type="scientific">Aspergillus lucknowensis</name>
    <dbReference type="NCBI Taxonomy" id="176173"/>
    <lineage>
        <taxon>Eukaryota</taxon>
        <taxon>Fungi</taxon>
        <taxon>Dikarya</taxon>
        <taxon>Ascomycota</taxon>
        <taxon>Pezizomycotina</taxon>
        <taxon>Eurotiomycetes</taxon>
        <taxon>Eurotiomycetidae</taxon>
        <taxon>Eurotiales</taxon>
        <taxon>Aspergillaceae</taxon>
        <taxon>Aspergillus</taxon>
        <taxon>Aspergillus subgen. Nidulantes</taxon>
    </lineage>
</organism>
<comment type="caution">
    <text evidence="1">The sequence shown here is derived from an EMBL/GenBank/DDBJ whole genome shotgun (WGS) entry which is preliminary data.</text>
</comment>
<dbReference type="EMBL" id="JBFXLQ010000003">
    <property type="protein sequence ID" value="KAL2871614.1"/>
    <property type="molecule type" value="Genomic_DNA"/>
</dbReference>
<reference evidence="1 2" key="1">
    <citation type="submission" date="2024-07" db="EMBL/GenBank/DDBJ databases">
        <title>Section-level genome sequencing and comparative genomics of Aspergillus sections Usti and Cavernicolus.</title>
        <authorList>
            <consortium name="Lawrence Berkeley National Laboratory"/>
            <person name="Nybo J.L."/>
            <person name="Vesth T.C."/>
            <person name="Theobald S."/>
            <person name="Frisvad J.C."/>
            <person name="Larsen T.O."/>
            <person name="Kjaerboelling I."/>
            <person name="Rothschild-Mancinelli K."/>
            <person name="Lyhne E.K."/>
            <person name="Kogle M.E."/>
            <person name="Barry K."/>
            <person name="Clum A."/>
            <person name="Na H."/>
            <person name="Ledsgaard L."/>
            <person name="Lin J."/>
            <person name="Lipzen A."/>
            <person name="Kuo A."/>
            <person name="Riley R."/>
            <person name="Mondo S."/>
            <person name="Labutti K."/>
            <person name="Haridas S."/>
            <person name="Pangalinan J."/>
            <person name="Salamov A.A."/>
            <person name="Simmons B.A."/>
            <person name="Magnuson J.K."/>
            <person name="Chen J."/>
            <person name="Drula E."/>
            <person name="Henrissat B."/>
            <person name="Wiebenga A."/>
            <person name="Lubbers R.J."/>
            <person name="Gomes A.C."/>
            <person name="Macurrencykelacurrency M.R."/>
            <person name="Stajich J."/>
            <person name="Grigoriev I.V."/>
            <person name="Mortensen U.H."/>
            <person name="De Vries R.P."/>
            <person name="Baker S.E."/>
            <person name="Andersen M.R."/>
        </authorList>
    </citation>
    <scope>NUCLEOTIDE SEQUENCE [LARGE SCALE GENOMIC DNA]</scope>
    <source>
        <strain evidence="1 2">CBS 449.75</strain>
    </source>
</reference>
<protein>
    <submittedName>
        <fullName evidence="1">Uncharacterized protein</fullName>
    </submittedName>
</protein>
<evidence type="ECO:0000313" key="2">
    <source>
        <dbReference type="Proteomes" id="UP001610432"/>
    </source>
</evidence>
<dbReference type="SUPFAM" id="SSF48576">
    <property type="entry name" value="Terpenoid synthases"/>
    <property type="match status" value="1"/>
</dbReference>
<evidence type="ECO:0000313" key="1">
    <source>
        <dbReference type="EMBL" id="KAL2871614.1"/>
    </source>
</evidence>
<proteinExistence type="predicted"/>
<sequence length="89" mass="10132">MTVVNDICSWDKELKSSRDSATEGSALCSSVLIVSEQLYLGVEGAKRILWTVCREWEDRLIHLLSKITLMSPRLLGYDIVFLRTLNEKS</sequence>
<name>A0ABR4M4U2_9EURO</name>
<accession>A0ABR4M4U2</accession>
<dbReference type="Proteomes" id="UP001610432">
    <property type="component" value="Unassembled WGS sequence"/>
</dbReference>
<dbReference type="GeneID" id="98143129"/>
<dbReference type="RefSeq" id="XP_070890593.1">
    <property type="nucleotide sequence ID" value="XM_071028057.1"/>
</dbReference>
<dbReference type="InterPro" id="IPR008949">
    <property type="entry name" value="Isoprenoid_synthase_dom_sf"/>
</dbReference>
<gene>
    <name evidence="1" type="ORF">BJX67DRAFT_342720</name>
</gene>
<dbReference type="Gene3D" id="1.10.600.10">
    <property type="entry name" value="Farnesyl Diphosphate Synthase"/>
    <property type="match status" value="1"/>
</dbReference>